<protein>
    <submittedName>
        <fullName evidence="2">Uncharacterized protein</fullName>
    </submittedName>
</protein>
<dbReference type="AlphaFoldDB" id="A0A2V0P465"/>
<accession>A0A2V0P465</accession>
<dbReference type="EMBL" id="BDRX01000027">
    <property type="protein sequence ID" value="GBF91875.1"/>
    <property type="molecule type" value="Genomic_DNA"/>
</dbReference>
<dbReference type="InParanoid" id="A0A2V0P465"/>
<sequence length="493" mass="48793">MGSASRARPDGDLRNALALAIVSQKRRQSHELQGMRAKIARVEAALQEEQRTSAELRGAASRLAQQQQGRPQPGAHYGDSRSWLPALRGADVSDDAPNDAGIDAAPLAAQLAAAAAAHGGGLAPEARAVLASKASTLSGMLLANVRLIRLLRPGGKPGGIGGSSGMLGSEVGGGLPLSAGHAALGPAAEVAEFVAGTLLRTPLTSLSRAYFRESAVALAACLAGGGAAGGGSVIEAGANGAVPAAHQLVAVLLEAAVPTLAPQPPQAAELPAPAAPAAADPTLASAPQARCALATLAALPQTGAVLLAGCAAHLRRLCDALAVAQSALADSWWAASSCAGIGADSGGGSGSREAAALEELLARPAVLFESSHEPLELWRVLCTEHLPAWAPALSFPAPQQPGGGLLQASLAGAADELLAAHARLPELADAFPLLAAGLCDAAGALAAALQHVAAAPGLCVGEGGPALRAACVRQCVRLRDAFMPPPPPAAAEG</sequence>
<organism evidence="2 3">
    <name type="scientific">Raphidocelis subcapitata</name>
    <dbReference type="NCBI Taxonomy" id="307507"/>
    <lineage>
        <taxon>Eukaryota</taxon>
        <taxon>Viridiplantae</taxon>
        <taxon>Chlorophyta</taxon>
        <taxon>core chlorophytes</taxon>
        <taxon>Chlorophyceae</taxon>
        <taxon>CS clade</taxon>
        <taxon>Sphaeropleales</taxon>
        <taxon>Selenastraceae</taxon>
        <taxon>Raphidocelis</taxon>
    </lineage>
</organism>
<evidence type="ECO:0000313" key="2">
    <source>
        <dbReference type="EMBL" id="GBF91875.1"/>
    </source>
</evidence>
<keyword evidence="3" id="KW-1185">Reference proteome</keyword>
<dbReference type="Proteomes" id="UP000247498">
    <property type="component" value="Unassembled WGS sequence"/>
</dbReference>
<feature type="region of interest" description="Disordered" evidence="1">
    <location>
        <begin position="53"/>
        <end position="82"/>
    </location>
</feature>
<evidence type="ECO:0000313" key="3">
    <source>
        <dbReference type="Proteomes" id="UP000247498"/>
    </source>
</evidence>
<reference evidence="2 3" key="1">
    <citation type="journal article" date="2018" name="Sci. Rep.">
        <title>Raphidocelis subcapitata (=Pseudokirchneriella subcapitata) provides an insight into genome evolution and environmental adaptations in the Sphaeropleales.</title>
        <authorList>
            <person name="Suzuki S."/>
            <person name="Yamaguchi H."/>
            <person name="Nakajima N."/>
            <person name="Kawachi M."/>
        </authorList>
    </citation>
    <scope>NUCLEOTIDE SEQUENCE [LARGE SCALE GENOMIC DNA]</scope>
    <source>
        <strain evidence="2 3">NIES-35</strain>
    </source>
</reference>
<gene>
    <name evidence="2" type="ORF">Rsub_04980</name>
</gene>
<comment type="caution">
    <text evidence="2">The sequence shown here is derived from an EMBL/GenBank/DDBJ whole genome shotgun (WGS) entry which is preliminary data.</text>
</comment>
<name>A0A2V0P465_9CHLO</name>
<proteinExistence type="predicted"/>
<evidence type="ECO:0000256" key="1">
    <source>
        <dbReference type="SAM" id="MobiDB-lite"/>
    </source>
</evidence>
<feature type="compositionally biased region" description="Low complexity" evidence="1">
    <location>
        <begin position="62"/>
        <end position="75"/>
    </location>
</feature>